<feature type="transmembrane region" description="Helical" evidence="1">
    <location>
        <begin position="9"/>
        <end position="28"/>
    </location>
</feature>
<evidence type="ECO:0000256" key="1">
    <source>
        <dbReference type="SAM" id="Phobius"/>
    </source>
</evidence>
<dbReference type="RefSeq" id="WP_317831266.1">
    <property type="nucleotide sequence ID" value="NZ_CP136920.1"/>
</dbReference>
<reference evidence="2 3" key="1">
    <citation type="submission" date="2023-10" db="EMBL/GenBank/DDBJ databases">
        <title>Rubellicoccus peritrichatus gen. nov., sp. nov., isolated from an algae of coral reef tank.</title>
        <authorList>
            <person name="Luo J."/>
        </authorList>
    </citation>
    <scope>NUCLEOTIDE SEQUENCE [LARGE SCALE GENOMIC DNA]</scope>
    <source>
        <strain evidence="2 3">CR14</strain>
    </source>
</reference>
<evidence type="ECO:0008006" key="4">
    <source>
        <dbReference type="Google" id="ProtNLM"/>
    </source>
</evidence>
<organism evidence="2 3">
    <name type="scientific">Rubellicoccus peritrichatus</name>
    <dbReference type="NCBI Taxonomy" id="3080537"/>
    <lineage>
        <taxon>Bacteria</taxon>
        <taxon>Pseudomonadati</taxon>
        <taxon>Verrucomicrobiota</taxon>
        <taxon>Opitutia</taxon>
        <taxon>Puniceicoccales</taxon>
        <taxon>Cerasicoccaceae</taxon>
        <taxon>Rubellicoccus</taxon>
    </lineage>
</organism>
<sequence length="1511" mass="163680">MSKTWKKRLIIAGSVIGVCLIIGLVIVFNPSFQKSLLVSQLENHFDEVSLDSSAFGPFSGEIKGLHVATDDYSISLDSVTAKYSPWRILLLHVYIEACDVAGLEVDVKQWPEKEIDEAEEEAREGFPGLLALSKLGIKLSLNDFTLDAKAKVPDFEMEVAIKGGGLAPEETGNFQLEHLKVARPGQEDLKRVSAIGDIAVDEIASGAIGKLGWDINVTAEGTIFDTEPKLSIGGSLSSGEERENDKGDEIPAIESLLLTLKEVLETPSNSDLFQLNAQYDGSTSEFAGDFQVNADNETLTPFAIALELPIFRGTGDGKLEWNLDTMTGESTMTMDVSLSDIERMSSVLASIGDLKVKEKHHITATLDQLSVESFALEVTRADGRKVVDLATSRPLIFKRIEEDNKLGDFEKPWLSLAVGIPLEWFDPVLGGFELEGANVEGDLNFAGSPFDEMSITVSEPLEVNGATLYRAKEKLLGDISMRMTPEAKVSPKHSTFALSKVSISTQKQDLVKGDFKAGLDLSENEGFAATADGTVEFFVRGLVGKALERSESAKGAVALDAAARNKIKIMSDKLGPSSLKATFNVTAKPEVVTAETFEMVIAQTDKPPLMEASLSDPVSAKFSGGEIAFSGLDNDWFSAVISGLPVSVVAVFVDAFDLSGDTIHGKLKMGAGESQGSFVLSFQEPLTVGQVNLAMDEQALLQAVDVSVLPSVLYKENQLNLKLDAFSAKSEDGTLAAGNLTADAAIDELSIKEINFTLDGQSTLNAVLTQPVTAPYVKSSLPEAVNGVLKLAGKTDLKSVDLDRLEASLSTGEANEILHFGTTKPLQVSSFALTDLETILNQVDLQATNSLKAFPLWLPLAFVETSPASVTAGTLNGTTELTVGEGSASIIGKDVFQLQKLNVSLSDKPAIKQVSVALMPSLKLDSTLATIEAKDIQVSMGGSKAQPVKGAFSSEVEWLEPMPVKTLNVELAGDIKPWFDQPIVPDNGVSGGQFSFATTIKEERTGTIEGKLNNLAFYGDKPLLKLASLDGTVQMDLDSGQYKGNVPVLIETERGVSDFNTTFQYEIKDTRDQLAVDIKSKLVRLADLEKIIKHFLTARKPAPKVVENRGIMTDTEASSREKKPMYEQDNASEIARLKEKDNAKVVEEPIWETPPEEIDFSKLSADTSPPKVDAFDESPFWLMLPADSTVDFAIEDVRYTDFLSLTAVAGQTKVNAGHIGLDSFTASFREASIKAKAGLEWRPENGNKPYDLDADFHVKQFNLSEFFGALVPGDKPRVEGLFRMTATADGDFPNLESARNYVKFLVDLESKSGVFRAIPPGSELAQGSSTIAATAGEVLSWIPTGGVGLGALSRLVSYMREIPYKLVHIRVTREADLNVKVEKMEVRSEEMLIIGRGGILYEEGVDILQQKLDLTTEMDAVGEMAAILSGLGLLKDERAENGYWHGFDFRIWGTLEEPKSNFDQIVTQASSGALTRNITNPFHGIMGNIKHQGEKIQVPDDDDEQDPEDVN</sequence>
<keyword evidence="1" id="KW-1133">Transmembrane helix</keyword>
<keyword evidence="3" id="KW-1185">Reference proteome</keyword>
<gene>
    <name evidence="2" type="ORF">RZN69_12260</name>
</gene>
<protein>
    <recommendedName>
        <fullName evidence="4">AsmA-like C-terminal domain-containing protein</fullName>
    </recommendedName>
</protein>
<proteinExistence type="predicted"/>
<evidence type="ECO:0000313" key="3">
    <source>
        <dbReference type="Proteomes" id="UP001304300"/>
    </source>
</evidence>
<dbReference type="Proteomes" id="UP001304300">
    <property type="component" value="Chromosome"/>
</dbReference>
<name>A0AAQ3L4U5_9BACT</name>
<keyword evidence="1" id="KW-0812">Transmembrane</keyword>
<dbReference type="KEGG" id="puo:RZN69_12260"/>
<accession>A0AAQ3L4U5</accession>
<evidence type="ECO:0000313" key="2">
    <source>
        <dbReference type="EMBL" id="WOO39389.1"/>
    </source>
</evidence>
<keyword evidence="1" id="KW-0472">Membrane</keyword>
<dbReference type="EMBL" id="CP136920">
    <property type="protein sequence ID" value="WOO39389.1"/>
    <property type="molecule type" value="Genomic_DNA"/>
</dbReference>